<proteinExistence type="predicted"/>
<organism evidence="2">
    <name type="scientific">mine drainage metagenome</name>
    <dbReference type="NCBI Taxonomy" id="410659"/>
    <lineage>
        <taxon>unclassified sequences</taxon>
        <taxon>metagenomes</taxon>
        <taxon>ecological metagenomes</taxon>
    </lineage>
</organism>
<dbReference type="Gene3D" id="3.30.1050.10">
    <property type="entry name" value="SCP2 sterol-binding domain"/>
    <property type="match status" value="1"/>
</dbReference>
<gene>
    <name evidence="2" type="ORF">GALL_384290</name>
</gene>
<dbReference type="AlphaFoldDB" id="A0A1J5Q871"/>
<evidence type="ECO:0000259" key="1">
    <source>
        <dbReference type="Pfam" id="PF02036"/>
    </source>
</evidence>
<accession>A0A1J5Q871</accession>
<comment type="caution">
    <text evidence="2">The sequence shown here is derived from an EMBL/GenBank/DDBJ whole genome shotgun (WGS) entry which is preliminary data.</text>
</comment>
<dbReference type="Pfam" id="PF02036">
    <property type="entry name" value="SCP2"/>
    <property type="match status" value="1"/>
</dbReference>
<feature type="domain" description="SCP2" evidence="1">
    <location>
        <begin position="75"/>
        <end position="153"/>
    </location>
</feature>
<dbReference type="EMBL" id="MLJW01001153">
    <property type="protein sequence ID" value="OIQ79830.1"/>
    <property type="molecule type" value="Genomic_DNA"/>
</dbReference>
<evidence type="ECO:0000313" key="2">
    <source>
        <dbReference type="EMBL" id="OIQ79830.1"/>
    </source>
</evidence>
<name>A0A1J5Q871_9ZZZZ</name>
<dbReference type="InterPro" id="IPR036527">
    <property type="entry name" value="SCP2_sterol-bd_dom_sf"/>
</dbReference>
<sequence length="178" mass="18878">MSVSNTPRFFVRVAAALAIAGAPLAASAAAPVLMSPAWTAAMCSAWNATPQLTQGLAGEWLHDDKGRGYKVVEMYRDDCGSAGTVELKIVPKDGKAHCSYGGVPQAAPDFAVDFLMHAKTADWEAMGRGDPGPMWAMMSGKLQFQGPKLVAMRAIKPFASFLLLVGKVDYDANTCPAR</sequence>
<dbReference type="InterPro" id="IPR003033">
    <property type="entry name" value="SCP2_sterol-bd_dom"/>
</dbReference>
<reference evidence="2" key="1">
    <citation type="submission" date="2016-10" db="EMBL/GenBank/DDBJ databases">
        <title>Sequence of Gallionella enrichment culture.</title>
        <authorList>
            <person name="Poehlein A."/>
            <person name="Muehling M."/>
            <person name="Daniel R."/>
        </authorList>
    </citation>
    <scope>NUCLEOTIDE SEQUENCE</scope>
</reference>
<protein>
    <submittedName>
        <fullName evidence="2">SCP-2 sterol transfer family protein</fullName>
    </submittedName>
</protein>
<dbReference type="SUPFAM" id="SSF55718">
    <property type="entry name" value="SCP-like"/>
    <property type="match status" value="1"/>
</dbReference>